<dbReference type="InterPro" id="IPR016187">
    <property type="entry name" value="CTDL_fold"/>
</dbReference>
<evidence type="ECO:0000259" key="28">
    <source>
        <dbReference type="PROSITE" id="PS50041"/>
    </source>
</evidence>
<evidence type="ECO:0000313" key="31">
    <source>
        <dbReference type="Proteomes" id="UP000007267"/>
    </source>
</evidence>
<dbReference type="InterPro" id="IPR000742">
    <property type="entry name" value="EGF"/>
</dbReference>
<comment type="function">
    <text evidence="22">Ca(2+)-dependent receptor for myeloid cells that binds to carbohydrates on neutrophils and monocytes. Mediates the interaction of activated endothelial cells or platelets with leukocytes. The ligand recognized is sialyl-Lewis X. Mediates rapid rolling of leukocyte rolling over vascular surfaces during the initial steps in inflammation through interaction with SELPLG. Mediates cell-cell interactions and cell adhesion via the interaction with integrin alpha-IIb/beta3 (ITGA2B:ITGB3) and integrin alpha-V/beta-3 (ITGAV:ITGB3).</text>
</comment>
<dbReference type="PRINTS" id="PR00343">
    <property type="entry name" value="SELECTIN"/>
</dbReference>
<dbReference type="PROSITE" id="PS50923">
    <property type="entry name" value="SUSHI"/>
    <property type="match status" value="6"/>
</dbReference>
<evidence type="ECO:0000256" key="24">
    <source>
        <dbReference type="PROSITE-ProRule" id="PRU00076"/>
    </source>
</evidence>
<keyword evidence="9" id="KW-0430">Lectin</keyword>
<keyword evidence="13" id="KW-1133">Transmembrane helix</keyword>
<dbReference type="Gene3D" id="3.10.100.10">
    <property type="entry name" value="Mannose-Binding Protein A, subunit A"/>
    <property type="match status" value="1"/>
</dbReference>
<reference evidence="30" key="4">
    <citation type="submission" date="2025-09" db="UniProtKB">
        <authorList>
            <consortium name="Ensembl"/>
        </authorList>
    </citation>
    <scope>IDENTIFICATION</scope>
</reference>
<accession>K7GHP4</accession>
<comment type="subunit">
    <text evidence="23">Interacts with SNX17. Interacts with SELPLG/PSGL1 and PODXL2 and mediates neutrophil adhesion and leukocyte rolling. This interaction requires the sialyl-Lewis X epitope of SELPLG and PODXL2, and specific tyrosine sulfation on SELPLG. Interacts (via C-type lectin domain) with alpha-IIb/beta3 integrin ITGA2B:ITGB3 and alpha-V/beta-3 integrin ITGAV:ITGB3. Interacts with alpha5/beta1 integrin ITGA5:ITGB1 and alpha4/beta1 integrin ITGA4:ITGB.</text>
</comment>
<dbReference type="GO" id="GO:0005615">
    <property type="term" value="C:extracellular space"/>
    <property type="evidence" value="ECO:0007669"/>
    <property type="project" value="Ensembl"/>
</dbReference>
<evidence type="ECO:0000256" key="3">
    <source>
        <dbReference type="ARBA" id="ARBA00022475"/>
    </source>
</evidence>
<evidence type="ECO:0000256" key="5">
    <source>
        <dbReference type="ARBA" id="ARBA00022659"/>
    </source>
</evidence>
<keyword evidence="6" id="KW-0812">Transmembrane</keyword>
<evidence type="ECO:0000256" key="8">
    <source>
        <dbReference type="ARBA" id="ARBA00022729"/>
    </source>
</evidence>
<dbReference type="InterPro" id="IPR050350">
    <property type="entry name" value="Compl-Cell_Adhes-Reg"/>
</dbReference>
<dbReference type="GO" id="GO:0051897">
    <property type="term" value="P:positive regulation of phosphatidylinositol 3-kinase/protein kinase B signal transduction"/>
    <property type="evidence" value="ECO:0007669"/>
    <property type="project" value="Ensembl"/>
</dbReference>
<comment type="caution">
    <text evidence="24">Lacks conserved residue(s) required for the propagation of feature annotation.</text>
</comment>
<keyword evidence="3" id="KW-1003">Cell membrane</keyword>
<evidence type="ECO:0000256" key="10">
    <source>
        <dbReference type="ARBA" id="ARBA00022737"/>
    </source>
</evidence>
<feature type="domain" description="C-type lectin" evidence="28">
    <location>
        <begin position="21"/>
        <end position="142"/>
    </location>
</feature>
<feature type="domain" description="Sushi" evidence="29">
    <location>
        <begin position="305"/>
        <end position="366"/>
    </location>
</feature>
<dbReference type="OMA" id="GWLNCTH"/>
<dbReference type="EMBL" id="AGCU01190742">
    <property type="status" value="NOT_ANNOTATED_CDS"/>
    <property type="molecule type" value="Genomic_DNA"/>
</dbReference>
<evidence type="ECO:0000313" key="30">
    <source>
        <dbReference type="Ensembl" id="ENSPSIP00000019805.1"/>
    </source>
</evidence>
<dbReference type="InterPro" id="IPR000436">
    <property type="entry name" value="Sushi_SCR_CCP_dom"/>
</dbReference>
<dbReference type="PANTHER" id="PTHR19325:SF484">
    <property type="entry name" value="P-SELECTIN"/>
    <property type="match status" value="1"/>
</dbReference>
<evidence type="ECO:0000256" key="2">
    <source>
        <dbReference type="ARBA" id="ARBA00007360"/>
    </source>
</evidence>
<dbReference type="CDD" id="cd00054">
    <property type="entry name" value="EGF_CA"/>
    <property type="match status" value="1"/>
</dbReference>
<evidence type="ECO:0000256" key="25">
    <source>
        <dbReference type="PROSITE-ProRule" id="PRU00302"/>
    </source>
</evidence>
<evidence type="ECO:0000256" key="4">
    <source>
        <dbReference type="ARBA" id="ARBA00022536"/>
    </source>
</evidence>
<name>K7GHP4_PELSI</name>
<evidence type="ECO:0000259" key="27">
    <source>
        <dbReference type="PROSITE" id="PS50026"/>
    </source>
</evidence>
<keyword evidence="7" id="KW-0479">Metal-binding</keyword>
<dbReference type="EMBL" id="AGCU01190744">
    <property type="status" value="NOT_ANNOTATED_CDS"/>
    <property type="molecule type" value="Genomic_DNA"/>
</dbReference>
<feature type="domain" description="Sushi" evidence="29">
    <location>
        <begin position="429"/>
        <end position="490"/>
    </location>
</feature>
<feature type="disulfide bond" evidence="25">
    <location>
        <begin position="523"/>
        <end position="550"/>
    </location>
</feature>
<dbReference type="CDD" id="cd03592">
    <property type="entry name" value="CLECT_selectins_like"/>
    <property type="match status" value="1"/>
</dbReference>
<dbReference type="PROSITE" id="PS00022">
    <property type="entry name" value="EGF_1"/>
    <property type="match status" value="1"/>
</dbReference>
<dbReference type="STRING" id="13735.ENSPSIP00000019805"/>
<feature type="disulfide bond" evidence="25">
    <location>
        <begin position="337"/>
        <end position="364"/>
    </location>
</feature>
<dbReference type="GO" id="GO:0005178">
    <property type="term" value="F:integrin binding"/>
    <property type="evidence" value="ECO:0007669"/>
    <property type="project" value="Ensembl"/>
</dbReference>
<evidence type="ECO:0000256" key="9">
    <source>
        <dbReference type="ARBA" id="ARBA00022734"/>
    </source>
</evidence>
<evidence type="ECO:0000256" key="26">
    <source>
        <dbReference type="SAM" id="SignalP"/>
    </source>
</evidence>
<feature type="disulfide bond" evidence="25">
    <location>
        <begin position="399"/>
        <end position="426"/>
    </location>
</feature>
<dbReference type="FunFam" id="3.10.100.10:FF:000007">
    <property type="entry name" value="L-selectin"/>
    <property type="match status" value="1"/>
</dbReference>
<keyword evidence="31" id="KW-1185">Reference proteome</keyword>
<feature type="disulfide bond" evidence="25">
    <location>
        <begin position="275"/>
        <end position="302"/>
    </location>
</feature>
<dbReference type="InterPro" id="IPR002396">
    <property type="entry name" value="Selectin_superfamily"/>
</dbReference>
<dbReference type="HOGENOM" id="CLU_020848_1_0_1"/>
<evidence type="ECO:0000256" key="13">
    <source>
        <dbReference type="ARBA" id="ARBA00022989"/>
    </source>
</evidence>
<keyword evidence="15 24" id="KW-1015">Disulfide bond</keyword>
<comment type="similarity">
    <text evidence="2">Belongs to the selectin/LECAM family.</text>
</comment>
<feature type="disulfide bond" evidence="25">
    <location>
        <begin position="461"/>
        <end position="488"/>
    </location>
</feature>
<evidence type="ECO:0000256" key="12">
    <source>
        <dbReference type="ARBA" id="ARBA00022889"/>
    </source>
</evidence>
<dbReference type="EMBL" id="AGCU01190743">
    <property type="status" value="NOT_ANNOTATED_CDS"/>
    <property type="molecule type" value="Genomic_DNA"/>
</dbReference>
<dbReference type="SMART" id="SM00034">
    <property type="entry name" value="CLECT"/>
    <property type="match status" value="1"/>
</dbReference>
<dbReference type="InterPro" id="IPR018378">
    <property type="entry name" value="C-type_lectin_CS"/>
</dbReference>
<keyword evidence="14" id="KW-0472">Membrane</keyword>
<feature type="disulfide bond" evidence="24">
    <location>
        <begin position="168"/>
        <end position="177"/>
    </location>
</feature>
<gene>
    <name evidence="30" type="primary">SELP</name>
</gene>
<evidence type="ECO:0000256" key="21">
    <source>
        <dbReference type="ARBA" id="ARBA00044355"/>
    </source>
</evidence>
<evidence type="ECO:0000256" key="18">
    <source>
        <dbReference type="ARBA" id="ARBA00044221"/>
    </source>
</evidence>
<keyword evidence="5 25" id="KW-0768">Sushi</keyword>
<evidence type="ECO:0000256" key="6">
    <source>
        <dbReference type="ARBA" id="ARBA00022692"/>
    </source>
</evidence>
<evidence type="ECO:0000256" key="19">
    <source>
        <dbReference type="ARBA" id="ARBA00044292"/>
    </source>
</evidence>
<protein>
    <recommendedName>
        <fullName evidence="17">p-selectin</fullName>
    </recommendedName>
    <alternativeName>
        <fullName evidence="18">CD62 antigen-like family member P</fullName>
    </alternativeName>
    <alternativeName>
        <fullName evidence="20">Granule membrane protein 140</fullName>
    </alternativeName>
    <alternativeName>
        <fullName evidence="21">Leukocyte-endothelial cell adhesion molecule 3</fullName>
    </alternativeName>
    <alternativeName>
        <fullName evidence="19">Platelet activation dependent granule-external membrane protein</fullName>
    </alternativeName>
</protein>
<dbReference type="PANTHER" id="PTHR19325">
    <property type="entry name" value="COMPLEMENT COMPONENT-RELATED SUSHI DOMAIN-CONTAINING"/>
    <property type="match status" value="1"/>
</dbReference>
<keyword evidence="8 26" id="KW-0732">Signal</keyword>
<dbReference type="Pfam" id="PF00059">
    <property type="entry name" value="Lectin_C"/>
    <property type="match status" value="1"/>
</dbReference>
<dbReference type="FunFam" id="2.10.70.10:FF:000001">
    <property type="entry name" value="Selectin P"/>
    <property type="match status" value="6"/>
</dbReference>
<evidence type="ECO:0000256" key="11">
    <source>
        <dbReference type="ARBA" id="ARBA00022837"/>
    </source>
</evidence>
<dbReference type="PROSITE" id="PS01186">
    <property type="entry name" value="EGF_2"/>
    <property type="match status" value="1"/>
</dbReference>
<reference evidence="30" key="3">
    <citation type="submission" date="2025-08" db="UniProtKB">
        <authorList>
            <consortium name="Ensembl"/>
        </authorList>
    </citation>
    <scope>IDENTIFICATION</scope>
</reference>
<dbReference type="SUPFAM" id="SSF57196">
    <property type="entry name" value="EGF/Laminin"/>
    <property type="match status" value="1"/>
</dbReference>
<dbReference type="GO" id="GO:0001530">
    <property type="term" value="F:lipopolysaccharide binding"/>
    <property type="evidence" value="ECO:0007669"/>
    <property type="project" value="Ensembl"/>
</dbReference>
<dbReference type="eggNOG" id="KOG4297">
    <property type="taxonomic scope" value="Eukaryota"/>
</dbReference>
<dbReference type="GO" id="GO:0050901">
    <property type="term" value="P:leukocyte tethering or rolling"/>
    <property type="evidence" value="ECO:0007669"/>
    <property type="project" value="Ensembl"/>
</dbReference>
<reference evidence="31" key="2">
    <citation type="journal article" date="2013" name="Nat. Genet.">
        <title>The draft genomes of soft-shell turtle and green sea turtle yield insights into the development and evolution of the turtle-specific body plan.</title>
        <authorList>
            <person name="Wang Z."/>
            <person name="Pascual-Anaya J."/>
            <person name="Zadissa A."/>
            <person name="Li W."/>
            <person name="Niimura Y."/>
            <person name="Huang Z."/>
            <person name="Li C."/>
            <person name="White S."/>
            <person name="Xiong Z."/>
            <person name="Fang D."/>
            <person name="Wang B."/>
            <person name="Ming Y."/>
            <person name="Chen Y."/>
            <person name="Zheng Y."/>
            <person name="Kuraku S."/>
            <person name="Pignatelli M."/>
            <person name="Herrero J."/>
            <person name="Beal K."/>
            <person name="Nozawa M."/>
            <person name="Li Q."/>
            <person name="Wang J."/>
            <person name="Zhang H."/>
            <person name="Yu L."/>
            <person name="Shigenobu S."/>
            <person name="Wang J."/>
            <person name="Liu J."/>
            <person name="Flicek P."/>
            <person name="Searle S."/>
            <person name="Wang J."/>
            <person name="Kuratani S."/>
            <person name="Yin Y."/>
            <person name="Aken B."/>
            <person name="Zhang G."/>
            <person name="Irie N."/>
        </authorList>
    </citation>
    <scope>NUCLEOTIDE SEQUENCE [LARGE SCALE GENOMIC DNA]</scope>
    <source>
        <strain evidence="31">Daiwa-1</strain>
    </source>
</reference>
<dbReference type="GO" id="GO:0008201">
    <property type="term" value="F:heparin binding"/>
    <property type="evidence" value="ECO:0007669"/>
    <property type="project" value="Ensembl"/>
</dbReference>
<dbReference type="GO" id="GO:0033623">
    <property type="term" value="P:regulation of integrin activation"/>
    <property type="evidence" value="ECO:0007669"/>
    <property type="project" value="Ensembl"/>
</dbReference>
<dbReference type="GO" id="GO:0070492">
    <property type="term" value="F:oligosaccharide binding"/>
    <property type="evidence" value="ECO:0007669"/>
    <property type="project" value="Ensembl"/>
</dbReference>
<evidence type="ECO:0000256" key="22">
    <source>
        <dbReference type="ARBA" id="ARBA00045502"/>
    </source>
</evidence>
<feature type="chain" id="PRO_5003902923" description="p-selectin" evidence="26">
    <location>
        <begin position="24"/>
        <end position="551"/>
    </location>
</feature>
<feature type="signal peptide" evidence="26">
    <location>
        <begin position="1"/>
        <end position="23"/>
    </location>
</feature>
<feature type="domain" description="Sushi" evidence="29">
    <location>
        <begin position="367"/>
        <end position="428"/>
    </location>
</feature>
<dbReference type="InterPro" id="IPR001304">
    <property type="entry name" value="C-type_lectin-like"/>
</dbReference>
<dbReference type="Pfam" id="PF00084">
    <property type="entry name" value="Sushi"/>
    <property type="match status" value="6"/>
</dbReference>
<dbReference type="GO" id="GO:0005509">
    <property type="term" value="F:calcium ion binding"/>
    <property type="evidence" value="ECO:0007669"/>
    <property type="project" value="Ensembl"/>
</dbReference>
<reference evidence="31" key="1">
    <citation type="submission" date="2011-10" db="EMBL/GenBank/DDBJ databases">
        <authorList>
            <consortium name="Soft-shell Turtle Genome Consortium"/>
        </authorList>
    </citation>
    <scope>NUCLEOTIDE SEQUENCE [LARGE SCALE GENOMIC DNA]</scope>
    <source>
        <strain evidence="31">Daiwa-1</strain>
    </source>
</reference>
<dbReference type="SUPFAM" id="SSF56436">
    <property type="entry name" value="C-type lectin-like"/>
    <property type="match status" value="1"/>
</dbReference>
<dbReference type="GO" id="GO:0042806">
    <property type="term" value="F:fucose binding"/>
    <property type="evidence" value="ECO:0007669"/>
    <property type="project" value="Ensembl"/>
</dbReference>
<evidence type="ECO:0000256" key="16">
    <source>
        <dbReference type="ARBA" id="ARBA00023180"/>
    </source>
</evidence>
<evidence type="ECO:0000256" key="14">
    <source>
        <dbReference type="ARBA" id="ARBA00023136"/>
    </source>
</evidence>
<dbReference type="GeneTree" id="ENSGT00940000161063"/>
<keyword evidence="10" id="KW-0677">Repeat</keyword>
<evidence type="ECO:0000256" key="15">
    <source>
        <dbReference type="ARBA" id="ARBA00023157"/>
    </source>
</evidence>
<dbReference type="FunFam" id="2.10.25.10:FF:000176">
    <property type="entry name" value="Selectin P"/>
    <property type="match status" value="1"/>
</dbReference>
<dbReference type="Gene3D" id="2.10.70.10">
    <property type="entry name" value="Complement Module, domain 1"/>
    <property type="match status" value="6"/>
</dbReference>
<organism evidence="30 31">
    <name type="scientific">Pelodiscus sinensis</name>
    <name type="common">Chinese softshell turtle</name>
    <name type="synonym">Trionyx sinensis</name>
    <dbReference type="NCBI Taxonomy" id="13735"/>
    <lineage>
        <taxon>Eukaryota</taxon>
        <taxon>Metazoa</taxon>
        <taxon>Chordata</taxon>
        <taxon>Craniata</taxon>
        <taxon>Vertebrata</taxon>
        <taxon>Euteleostomi</taxon>
        <taxon>Archelosauria</taxon>
        <taxon>Testudinata</taxon>
        <taxon>Testudines</taxon>
        <taxon>Cryptodira</taxon>
        <taxon>Trionychia</taxon>
        <taxon>Trionychidae</taxon>
        <taxon>Pelodiscus</taxon>
    </lineage>
</organism>
<dbReference type="SUPFAM" id="SSF57535">
    <property type="entry name" value="Complement control module/SCR domain"/>
    <property type="match status" value="6"/>
</dbReference>
<keyword evidence="11" id="KW-0106">Calcium</keyword>
<dbReference type="PROSITE" id="PS00615">
    <property type="entry name" value="C_TYPE_LECTIN_1"/>
    <property type="match status" value="1"/>
</dbReference>
<dbReference type="PROSITE" id="PS50041">
    <property type="entry name" value="C_TYPE_LECTIN_2"/>
    <property type="match status" value="1"/>
</dbReference>
<evidence type="ECO:0000256" key="23">
    <source>
        <dbReference type="ARBA" id="ARBA00046840"/>
    </source>
</evidence>
<dbReference type="InterPro" id="IPR033991">
    <property type="entry name" value="Selectin_CTLD"/>
</dbReference>
<dbReference type="GO" id="GO:0031092">
    <property type="term" value="C:platelet alpha granule membrane"/>
    <property type="evidence" value="ECO:0007669"/>
    <property type="project" value="Ensembl"/>
</dbReference>
<dbReference type="Proteomes" id="UP000007267">
    <property type="component" value="Unassembled WGS sequence"/>
</dbReference>
<dbReference type="GO" id="GO:0009897">
    <property type="term" value="C:external side of plasma membrane"/>
    <property type="evidence" value="ECO:0007669"/>
    <property type="project" value="Ensembl"/>
</dbReference>
<dbReference type="InterPro" id="IPR016186">
    <property type="entry name" value="C-type_lectin-like/link_sf"/>
</dbReference>
<keyword evidence="12" id="KW-0130">Cell adhesion</keyword>
<feature type="domain" description="Sushi" evidence="29">
    <location>
        <begin position="491"/>
        <end position="551"/>
    </location>
</feature>
<evidence type="ECO:0000256" key="1">
    <source>
        <dbReference type="ARBA" id="ARBA00004251"/>
    </source>
</evidence>
<evidence type="ECO:0000256" key="20">
    <source>
        <dbReference type="ARBA" id="ARBA00044337"/>
    </source>
</evidence>
<feature type="domain" description="EGF-like" evidence="27">
    <location>
        <begin position="142"/>
        <end position="178"/>
    </location>
</feature>
<proteinExistence type="inferred from homology"/>
<dbReference type="Ensembl" id="ENSPSIT00000019898.1">
    <property type="protein sequence ID" value="ENSPSIP00000019805.1"/>
    <property type="gene ID" value="ENSPSIG00000017549.1"/>
</dbReference>
<dbReference type="PROSITE" id="PS50026">
    <property type="entry name" value="EGF_3"/>
    <property type="match status" value="1"/>
</dbReference>
<evidence type="ECO:0000256" key="17">
    <source>
        <dbReference type="ARBA" id="ARBA00044174"/>
    </source>
</evidence>
<dbReference type="AlphaFoldDB" id="K7GHP4"/>
<evidence type="ECO:0000256" key="7">
    <source>
        <dbReference type="ARBA" id="ARBA00022723"/>
    </source>
</evidence>
<sequence>VITPVRLFLPFATVLVTQVEVGAWTYHYGDKQDYSWELARNFCRTFYTDLVAIQNQKEIAHLNSSLPRHITYYWIGIRKINKVWTWVGTSKALTKEAVNWAAGEPNNRGRNQDCVEIYIKREREAGKWNDEPCQKKKRALCYQASCQHSSCSQRGECVETIGNYTCDCYPGFYGSECEHAVTCPALAAPGRGWLNCTHWHGDFAYNSTCAFSCETGFVRRGAETLECTALGQWTEPAPRCAAVTCPALAAPGRGWLNCTHWHGDFAYNSTCTFSCETGFVRRGAETLECTAQGQWTEPAPRCAAVTCPALAAPGRGWLNCTHWHGDFAYSSTCAFSCETGFVRRGAEMLECTALGQWTEPAPRCEAVTCPALAAPGRGWLNCTHWHGDFAYNSTCAFSCETGFVRRGAETLECTALGQWTGPAPRCEAVKCPALAAPGRGLLNCTHFHGDFAYNSTCTFSCETGFVRRGAETLECTALGQWTEPAPRCEAVTCPALAAPGRGWLNCTHWHGDFAYNSTCTFSCETGFVRRGAETLECTALGQWTGPAPRCE</sequence>
<keyword evidence="4 24" id="KW-0245">EGF-like domain</keyword>
<dbReference type="GO" id="GO:0033691">
    <property type="term" value="F:sialic acid binding"/>
    <property type="evidence" value="ECO:0007669"/>
    <property type="project" value="Ensembl"/>
</dbReference>
<feature type="disulfide bond" evidence="25">
    <location>
        <begin position="213"/>
        <end position="240"/>
    </location>
</feature>
<evidence type="ECO:0000259" key="29">
    <source>
        <dbReference type="PROSITE" id="PS50923"/>
    </source>
</evidence>
<comment type="subcellular location">
    <subcellularLocation>
        <location evidence="1">Cell membrane</location>
        <topology evidence="1">Single-pass type I membrane protein</topology>
    </subcellularLocation>
</comment>
<dbReference type="CDD" id="cd00033">
    <property type="entry name" value="CCP"/>
    <property type="match status" value="6"/>
</dbReference>
<keyword evidence="16" id="KW-0325">Glycoprotein</keyword>
<feature type="domain" description="Sushi" evidence="29">
    <location>
        <begin position="181"/>
        <end position="242"/>
    </location>
</feature>
<dbReference type="SMART" id="SM00032">
    <property type="entry name" value="CCP"/>
    <property type="match status" value="6"/>
</dbReference>
<dbReference type="InterPro" id="IPR035976">
    <property type="entry name" value="Sushi/SCR/CCP_sf"/>
</dbReference>
<dbReference type="GO" id="GO:0016339">
    <property type="term" value="P:calcium-dependent cell-cell adhesion via plasma membrane cell adhesion molecules"/>
    <property type="evidence" value="ECO:0007669"/>
    <property type="project" value="Ensembl"/>
</dbReference>
<feature type="domain" description="Sushi" evidence="29">
    <location>
        <begin position="243"/>
        <end position="304"/>
    </location>
</feature>